<dbReference type="SUPFAM" id="SSF51161">
    <property type="entry name" value="Trimeric LpxA-like enzymes"/>
    <property type="match status" value="1"/>
</dbReference>
<dbReference type="EMBL" id="CM026421">
    <property type="protein sequence ID" value="KAG0591427.1"/>
    <property type="molecule type" value="Genomic_DNA"/>
</dbReference>
<dbReference type="InterPro" id="IPR011004">
    <property type="entry name" value="Trimer_LpxA-like_sf"/>
</dbReference>
<keyword evidence="5" id="KW-0012">Acyltransferase</keyword>
<accession>A0A8T0J715</accession>
<dbReference type="GO" id="GO:0016410">
    <property type="term" value="F:N-acyltransferase activity"/>
    <property type="evidence" value="ECO:0007669"/>
    <property type="project" value="InterPro"/>
</dbReference>
<dbReference type="AlphaFoldDB" id="A0A8T0J715"/>
<evidence type="ECO:0000256" key="5">
    <source>
        <dbReference type="ARBA" id="ARBA00023315"/>
    </source>
</evidence>
<reference evidence="6" key="1">
    <citation type="submission" date="2020-06" db="EMBL/GenBank/DDBJ databases">
        <title>WGS assembly of Ceratodon purpureus strain R40.</title>
        <authorList>
            <person name="Carey S.B."/>
            <person name="Jenkins J."/>
            <person name="Shu S."/>
            <person name="Lovell J.T."/>
            <person name="Sreedasyam A."/>
            <person name="Maumus F."/>
            <person name="Tiley G.P."/>
            <person name="Fernandez-Pozo N."/>
            <person name="Barry K."/>
            <person name="Chen C."/>
            <person name="Wang M."/>
            <person name="Lipzen A."/>
            <person name="Daum C."/>
            <person name="Saski C.A."/>
            <person name="Payton A.C."/>
            <person name="Mcbreen J.C."/>
            <person name="Conrad R.E."/>
            <person name="Kollar L.M."/>
            <person name="Olsson S."/>
            <person name="Huttunen S."/>
            <person name="Landis J.B."/>
            <person name="Wickett N.J."/>
            <person name="Johnson M.G."/>
            <person name="Rensing S.A."/>
            <person name="Grimwood J."/>
            <person name="Schmutz J."/>
            <person name="Mcdaniel S.F."/>
        </authorList>
    </citation>
    <scope>NUCLEOTIDE SEQUENCE</scope>
    <source>
        <strain evidence="6">R40</strain>
    </source>
</reference>
<dbReference type="OrthoDB" id="2355at2759"/>
<keyword evidence="7" id="KW-1185">Reference proteome</keyword>
<dbReference type="Gene3D" id="2.160.10.10">
    <property type="entry name" value="Hexapeptide repeat proteins"/>
    <property type="match status" value="1"/>
</dbReference>
<dbReference type="GO" id="GO:0009245">
    <property type="term" value="P:lipid A biosynthetic process"/>
    <property type="evidence" value="ECO:0007669"/>
    <property type="project" value="UniProtKB-KW"/>
</dbReference>
<dbReference type="EMBL" id="CM026421">
    <property type="protein sequence ID" value="KAG0591425.1"/>
    <property type="molecule type" value="Genomic_DNA"/>
</dbReference>
<dbReference type="GO" id="GO:0016020">
    <property type="term" value="C:membrane"/>
    <property type="evidence" value="ECO:0007669"/>
    <property type="project" value="GOC"/>
</dbReference>
<sequence>MTRVTALIRQALWTHPLPGAAPAALLNHVTRQRGFGGGALYSCVGIRVRVLATGFRAKSTVQGIRCEVEEAESEYVRWRSGGGTVHSLAEVHSSVVVEHGALVESKAQVGANARISAGCVVGPGVFVGESTTLGYNVVLQNCSVGASCTLHPGVCVGQDGFGFLENSSGEIVKKPQLLRVQIGSHVEIGANTCIDRGSWRDTVIGDYTKIDNLVQIGHNAAIGRGCMLCGQVGIAGSATIGDYVVIGGKAGVSDHVTVASRVRIAAKSGVMSNIDKPGDYAGFPAVPAREWRKQMVVLRRMGRPAVKELSLEDGEGEVPAGEYH</sequence>
<proteinExistence type="predicted"/>
<evidence type="ECO:0000256" key="2">
    <source>
        <dbReference type="ARBA" id="ARBA00022556"/>
    </source>
</evidence>
<dbReference type="Pfam" id="PF00132">
    <property type="entry name" value="Hexapep"/>
    <property type="match status" value="1"/>
</dbReference>
<comment type="caution">
    <text evidence="6">The sequence shown here is derived from an EMBL/GenBank/DDBJ whole genome shotgun (WGS) entry which is preliminary data.</text>
</comment>
<dbReference type="EMBL" id="CM026421">
    <property type="protein sequence ID" value="KAG0591429.1"/>
    <property type="molecule type" value="Genomic_DNA"/>
</dbReference>
<dbReference type="CDD" id="cd03352">
    <property type="entry name" value="LbH_LpxD"/>
    <property type="match status" value="1"/>
</dbReference>
<protein>
    <recommendedName>
        <fullName evidence="8">UDP-3-O-acylglucosamine N-acyltransferase</fullName>
    </recommendedName>
</protein>
<keyword evidence="4" id="KW-0443">Lipid metabolism</keyword>
<dbReference type="InterPro" id="IPR001451">
    <property type="entry name" value="Hexapep"/>
</dbReference>
<evidence type="ECO:0000313" key="6">
    <source>
        <dbReference type="EMBL" id="KAG0591427.1"/>
    </source>
</evidence>
<dbReference type="EMBL" id="CM026421">
    <property type="protein sequence ID" value="KAG0591426.1"/>
    <property type="molecule type" value="Genomic_DNA"/>
</dbReference>
<evidence type="ECO:0000256" key="1">
    <source>
        <dbReference type="ARBA" id="ARBA00022516"/>
    </source>
</evidence>
<evidence type="ECO:0000313" key="7">
    <source>
        <dbReference type="Proteomes" id="UP000822688"/>
    </source>
</evidence>
<gene>
    <name evidence="6" type="ORF">KC19_1G175300</name>
</gene>
<organism evidence="6 7">
    <name type="scientific">Ceratodon purpureus</name>
    <name type="common">Fire moss</name>
    <name type="synonym">Dicranum purpureum</name>
    <dbReference type="NCBI Taxonomy" id="3225"/>
    <lineage>
        <taxon>Eukaryota</taxon>
        <taxon>Viridiplantae</taxon>
        <taxon>Streptophyta</taxon>
        <taxon>Embryophyta</taxon>
        <taxon>Bryophyta</taxon>
        <taxon>Bryophytina</taxon>
        <taxon>Bryopsida</taxon>
        <taxon>Dicranidae</taxon>
        <taxon>Pseudoditrichales</taxon>
        <taxon>Ditrichaceae</taxon>
        <taxon>Ceratodon</taxon>
    </lineage>
</organism>
<dbReference type="EMBL" id="CM026421">
    <property type="protein sequence ID" value="KAG0591428.1"/>
    <property type="molecule type" value="Genomic_DNA"/>
</dbReference>
<dbReference type="PANTHER" id="PTHR43378">
    <property type="entry name" value="UDP-3-O-ACYLGLUCOSAMINE N-ACYLTRANSFERASE"/>
    <property type="match status" value="1"/>
</dbReference>
<evidence type="ECO:0008006" key="8">
    <source>
        <dbReference type="Google" id="ProtNLM"/>
    </source>
</evidence>
<dbReference type="NCBIfam" id="NF002060">
    <property type="entry name" value="PRK00892.1"/>
    <property type="match status" value="1"/>
</dbReference>
<evidence type="ECO:0000256" key="4">
    <source>
        <dbReference type="ARBA" id="ARBA00023098"/>
    </source>
</evidence>
<keyword evidence="1" id="KW-0444">Lipid biosynthesis</keyword>
<dbReference type="NCBIfam" id="TIGR01853">
    <property type="entry name" value="lipid_A_lpxD"/>
    <property type="match status" value="1"/>
</dbReference>
<keyword evidence="2" id="KW-0441">Lipid A biosynthesis</keyword>
<dbReference type="InterPro" id="IPR018357">
    <property type="entry name" value="Hexapep_transf_CS"/>
</dbReference>
<keyword evidence="3" id="KW-0808">Transferase</keyword>
<dbReference type="InterPro" id="IPR007691">
    <property type="entry name" value="LpxD"/>
</dbReference>
<evidence type="ECO:0000256" key="3">
    <source>
        <dbReference type="ARBA" id="ARBA00022679"/>
    </source>
</evidence>
<dbReference type="PANTHER" id="PTHR43378:SF2">
    <property type="entry name" value="UDP-3-O-ACYLGLUCOSAMINE N-ACYLTRANSFERASE 1, MITOCHONDRIAL-RELATED"/>
    <property type="match status" value="1"/>
</dbReference>
<dbReference type="Proteomes" id="UP000822688">
    <property type="component" value="Chromosome 1"/>
</dbReference>
<dbReference type="PROSITE" id="PS00101">
    <property type="entry name" value="HEXAPEP_TRANSFERASES"/>
    <property type="match status" value="2"/>
</dbReference>
<name>A0A8T0J715_CERPU</name>